<keyword evidence="1" id="KW-0812">Transmembrane</keyword>
<keyword evidence="1" id="KW-0472">Membrane</keyword>
<dbReference type="EMBL" id="ACJX03000001">
    <property type="protein sequence ID" value="KRT34610.1"/>
    <property type="molecule type" value="Genomic_DNA"/>
</dbReference>
<reference evidence="4" key="1">
    <citation type="submission" date="2012-09" db="EMBL/GenBank/DDBJ databases">
        <authorList>
            <person name="Weinstock G."/>
            <person name="Sodergren E."/>
            <person name="Clifton S."/>
            <person name="Fulton L."/>
            <person name="Fulton B."/>
            <person name="Courtney L."/>
            <person name="Fronick C."/>
            <person name="Harrison M."/>
            <person name="Strong C."/>
            <person name="Farmer C."/>
            <person name="Delehaunty K."/>
            <person name="Markovic C."/>
            <person name="Hall O."/>
            <person name="Minx P."/>
            <person name="Tomlinson C."/>
            <person name="Mitreva M."/>
            <person name="Nelson J."/>
            <person name="Hou S."/>
            <person name="Wollam A."/>
            <person name="Pepin K.H."/>
            <person name="Johnson M."/>
            <person name="Bhonagiri V."/>
            <person name="Nash W.E."/>
            <person name="Suruliraj S."/>
            <person name="Warren W."/>
            <person name="Chinwalla A."/>
            <person name="Mardis E.R."/>
            <person name="Wilson R.K."/>
        </authorList>
    </citation>
    <scope>NUCLEOTIDE SEQUENCE [LARGE SCALE GENOMIC DNA]</scope>
    <source>
        <strain evidence="4">OS1</strain>
    </source>
</reference>
<comment type="caution">
    <text evidence="3">The sequence shown here is derived from an EMBL/GenBank/DDBJ whole genome shotgun (WGS) entry which is preliminary data.</text>
</comment>
<protein>
    <recommendedName>
        <fullName evidence="2">Alpha-galactosidase NEW3 domain-containing protein</fullName>
    </recommendedName>
</protein>
<evidence type="ECO:0000313" key="4">
    <source>
        <dbReference type="Proteomes" id="UP000005273"/>
    </source>
</evidence>
<keyword evidence="1" id="KW-1133">Transmembrane helix</keyword>
<dbReference type="PANTHER" id="PTHR39198">
    <property type="entry name" value="HYPOTHETICAL MEMBRANE PROTEIN, CONSERVED"/>
    <property type="match status" value="1"/>
</dbReference>
<keyword evidence="4" id="KW-1185">Reference proteome</keyword>
<dbReference type="Pfam" id="PF10633">
    <property type="entry name" value="NPCBM_assoc"/>
    <property type="match status" value="1"/>
</dbReference>
<dbReference type="RefSeq" id="WP_009200513.1">
    <property type="nucleotide sequence ID" value="NZ_ACJX03000001.1"/>
</dbReference>
<gene>
    <name evidence="3" type="ORF">HMPREF1705_03843</name>
</gene>
<dbReference type="InterPro" id="IPR018905">
    <property type="entry name" value="A-galactase_NEW3"/>
</dbReference>
<dbReference type="AlphaFoldDB" id="A0A0T5X8P1"/>
<proteinExistence type="predicted"/>
<sequence>MNMFASAYKKYILLTFLIGISFMLFAGAAIAQQGGFTLHIPFTGIEMGTEDDVNVDVNLRNATNNDIEVALNLERDPKANNWDVRFISSQWGGFGVNRVRLGTGEENREVAIKLHIKPGENAEPGNYKFVVKASANGITKEYPIFVHLKGGKVAVDSGAGKLELETKYPVLEGAAGKSLSFEIKVKNNSDKDAVVDFVTVAPSGWNAYVTPRWETEKRVNSIKIASNSSETLNFTVVPPIESEKGEYPLEFHAKVGDSDVKLDLKVIVEGTYKLQIAPESRRLNFDMVAGKESQQVFYVWNEGSAPIENISFLVASKPEDWEITFKPDKIGVLEPLAKTEKPEIVEITFKTPERTIPGDYQVVLTAAGDQDRKSIELRATVKVPTTWGWIGVGVILIVIALLFGIFAKLKRR</sequence>
<dbReference type="eggNOG" id="COG1470">
    <property type="taxonomic scope" value="Bacteria"/>
</dbReference>
<organism evidence="3 4">
    <name type="scientific">Acetomicrobium hydrogeniformans ATCC BAA-1850</name>
    <dbReference type="NCBI Taxonomy" id="592015"/>
    <lineage>
        <taxon>Bacteria</taxon>
        <taxon>Thermotogati</taxon>
        <taxon>Synergistota</taxon>
        <taxon>Synergistia</taxon>
        <taxon>Synergistales</taxon>
        <taxon>Acetomicrobiaceae</taxon>
        <taxon>Acetomicrobium</taxon>
    </lineage>
</organism>
<evidence type="ECO:0000259" key="2">
    <source>
        <dbReference type="Pfam" id="PF10633"/>
    </source>
</evidence>
<dbReference type="PANTHER" id="PTHR39198:SF1">
    <property type="entry name" value="ALPHA-GALACTOSIDASE NEW3 DOMAIN-CONTAINING PROTEIN"/>
    <property type="match status" value="1"/>
</dbReference>
<feature type="domain" description="Alpha-galactosidase NEW3" evidence="2">
    <location>
        <begin position="288"/>
        <end position="366"/>
    </location>
</feature>
<dbReference type="OrthoDB" id="6260at2"/>
<feature type="transmembrane region" description="Helical" evidence="1">
    <location>
        <begin position="387"/>
        <end position="407"/>
    </location>
</feature>
<evidence type="ECO:0000313" key="3">
    <source>
        <dbReference type="EMBL" id="KRT34610.1"/>
    </source>
</evidence>
<evidence type="ECO:0000256" key="1">
    <source>
        <dbReference type="SAM" id="Phobius"/>
    </source>
</evidence>
<dbReference type="STRING" id="592015.HMPREF1705_03843"/>
<dbReference type="Proteomes" id="UP000005273">
    <property type="component" value="Unassembled WGS sequence"/>
</dbReference>
<name>A0A0T5X8P1_9BACT</name>
<accession>A0A0T5X8P1</accession>